<protein>
    <submittedName>
        <fullName evidence="2">Thiolase family protein</fullName>
    </submittedName>
</protein>
<sequence>MRVRRFDRAGITGLAELPVRVRGETRQTIELLGEAARGAVGRAGVAWEDVDGLALGGFTLGPDGAVHVATRLGLQPRWLAPQDPGGASGVAAVLAAARAVEAGDADVVLCVAGDALDGPALVDLGKRFSADTRDWLTPIGAEPANVTFALLADHYLRAHGLTRADMGVVSVLQRRHGAMNPNAVFGDPIALFDYLGAPPVATPLHLLDCVRPGSGASAVVVQKVSRRRSSRPRGVRVLAGAEAHGAAPEWPPRELGWRGFVDDLFDAAGMIHDDLDVLELYDDYPFMVLWQLEELGFCAPGGASAWLRNHDLGVAAPPALNTGGGMLACGQAGAAGGYVPVVEAARQLLGTAGTRQVPGARRGLVSGLGMVRYGAPLSVSAMMLETIP</sequence>
<evidence type="ECO:0000259" key="1">
    <source>
        <dbReference type="Pfam" id="PF22691"/>
    </source>
</evidence>
<reference evidence="2 3" key="1">
    <citation type="submission" date="2019-01" db="EMBL/GenBank/DDBJ databases">
        <title>Egibacter rhizosphaerae EGI 80759T.</title>
        <authorList>
            <person name="Chen D.-D."/>
            <person name="Tian Y."/>
            <person name="Jiao J.-Y."/>
            <person name="Zhang X.-T."/>
            <person name="Zhang Y.-G."/>
            <person name="Zhang Y."/>
            <person name="Xiao M."/>
            <person name="Shu W.-S."/>
            <person name="Li W.-J."/>
        </authorList>
    </citation>
    <scope>NUCLEOTIDE SEQUENCE [LARGE SCALE GENOMIC DNA]</scope>
    <source>
        <strain evidence="2 3">EGI 80759</strain>
    </source>
</reference>
<dbReference type="GO" id="GO:0016747">
    <property type="term" value="F:acyltransferase activity, transferring groups other than amino-acyl groups"/>
    <property type="evidence" value="ECO:0007669"/>
    <property type="project" value="InterPro"/>
</dbReference>
<dbReference type="InterPro" id="IPR002155">
    <property type="entry name" value="Thiolase"/>
</dbReference>
<evidence type="ECO:0000313" key="2">
    <source>
        <dbReference type="EMBL" id="QBI20416.1"/>
    </source>
</evidence>
<dbReference type="InterPro" id="IPR016039">
    <property type="entry name" value="Thiolase-like"/>
</dbReference>
<feature type="domain" description="Thiolase C-terminal" evidence="1">
    <location>
        <begin position="265"/>
        <end position="371"/>
    </location>
</feature>
<dbReference type="Proteomes" id="UP000291469">
    <property type="component" value="Chromosome"/>
</dbReference>
<evidence type="ECO:0000313" key="3">
    <source>
        <dbReference type="Proteomes" id="UP000291469"/>
    </source>
</evidence>
<proteinExistence type="predicted"/>
<accession>A0A411YH29</accession>
<dbReference type="Pfam" id="PF22691">
    <property type="entry name" value="Thiolase_C_1"/>
    <property type="match status" value="1"/>
</dbReference>
<dbReference type="EMBL" id="CP036402">
    <property type="protein sequence ID" value="QBI20416.1"/>
    <property type="molecule type" value="Genomic_DNA"/>
</dbReference>
<dbReference type="AlphaFoldDB" id="A0A411YH29"/>
<organism evidence="2 3">
    <name type="scientific">Egibacter rhizosphaerae</name>
    <dbReference type="NCBI Taxonomy" id="1670831"/>
    <lineage>
        <taxon>Bacteria</taxon>
        <taxon>Bacillati</taxon>
        <taxon>Actinomycetota</taxon>
        <taxon>Nitriliruptoria</taxon>
        <taxon>Egibacterales</taxon>
        <taxon>Egibacteraceae</taxon>
        <taxon>Egibacter</taxon>
    </lineage>
</organism>
<dbReference type="SUPFAM" id="SSF53901">
    <property type="entry name" value="Thiolase-like"/>
    <property type="match status" value="2"/>
</dbReference>
<dbReference type="CDD" id="cd00829">
    <property type="entry name" value="SCP-x_thiolase"/>
    <property type="match status" value="1"/>
</dbReference>
<gene>
    <name evidence="2" type="ORF">ER308_13130</name>
</gene>
<keyword evidence="3" id="KW-1185">Reference proteome</keyword>
<dbReference type="KEGG" id="erz:ER308_13130"/>
<name>A0A411YH29_9ACTN</name>
<dbReference type="OrthoDB" id="9785768at2"/>
<dbReference type="PIRSF" id="PIRSF000429">
    <property type="entry name" value="Ac-CoA_Ac_transf"/>
    <property type="match status" value="1"/>
</dbReference>
<dbReference type="Gene3D" id="3.40.47.10">
    <property type="match status" value="1"/>
</dbReference>
<dbReference type="PANTHER" id="PTHR42870:SF1">
    <property type="entry name" value="NON-SPECIFIC LIPID-TRANSFER PROTEIN-LIKE 2"/>
    <property type="match status" value="1"/>
</dbReference>
<dbReference type="RefSeq" id="WP_131155413.1">
    <property type="nucleotide sequence ID" value="NZ_CP036402.1"/>
</dbReference>
<dbReference type="PANTHER" id="PTHR42870">
    <property type="entry name" value="ACETYL-COA C-ACETYLTRANSFERASE"/>
    <property type="match status" value="1"/>
</dbReference>
<dbReference type="InterPro" id="IPR055140">
    <property type="entry name" value="Thiolase_C_2"/>
</dbReference>